<organism evidence="1 2">
    <name type="scientific">Pedobacter africanus</name>
    <dbReference type="NCBI Taxonomy" id="151894"/>
    <lineage>
        <taxon>Bacteria</taxon>
        <taxon>Pseudomonadati</taxon>
        <taxon>Bacteroidota</taxon>
        <taxon>Sphingobacteriia</taxon>
        <taxon>Sphingobacteriales</taxon>
        <taxon>Sphingobacteriaceae</taxon>
        <taxon>Pedobacter</taxon>
    </lineage>
</organism>
<protein>
    <submittedName>
        <fullName evidence="1">Uncharacterized protein</fullName>
    </submittedName>
</protein>
<sequence>MKVIYKITLVILFSIGVVVTLYLLQEKPKQNGFKRGKTYTPALVSELELKYNSWYIYKLSHNRIYLGNSKAWLLSFSCNYDLTDSVYERLLYANESRQDLDLLKKQVIHKISPGGEIFSTDGYLNYNETSGQLVFTYYYRNTFVWLDSSLNVLRSGKLIDTNSMAKIKLGSYKSAEGKQIRTTAAPTVIINKRGYITGNDFYNHSGLAADNERLAVFNRHEVLDVYRLDDGSYSHSIYLPRYRGKKLSDFAVRGNLIIALYGAYLVTYKLQGKEVLTK</sequence>
<name>A0ACC6L366_9SPHI</name>
<reference evidence="1" key="1">
    <citation type="submission" date="2023-07" db="EMBL/GenBank/DDBJ databases">
        <title>Sorghum-associated microbial communities from plants grown in Nebraska, USA.</title>
        <authorList>
            <person name="Schachtman D."/>
        </authorList>
    </citation>
    <scope>NUCLEOTIDE SEQUENCE</scope>
    <source>
        <strain evidence="1">2697</strain>
    </source>
</reference>
<evidence type="ECO:0000313" key="2">
    <source>
        <dbReference type="Proteomes" id="UP001246858"/>
    </source>
</evidence>
<evidence type="ECO:0000313" key="1">
    <source>
        <dbReference type="EMBL" id="MDR6785718.1"/>
    </source>
</evidence>
<accession>A0ACC6L366</accession>
<proteinExistence type="predicted"/>
<gene>
    <name evidence="1" type="ORF">J2X78_004310</name>
</gene>
<dbReference type="Proteomes" id="UP001246858">
    <property type="component" value="Unassembled WGS sequence"/>
</dbReference>
<comment type="caution">
    <text evidence="1">The sequence shown here is derived from an EMBL/GenBank/DDBJ whole genome shotgun (WGS) entry which is preliminary data.</text>
</comment>
<dbReference type="EMBL" id="JAVDTF010000005">
    <property type="protein sequence ID" value="MDR6785718.1"/>
    <property type="molecule type" value="Genomic_DNA"/>
</dbReference>
<keyword evidence="2" id="KW-1185">Reference proteome</keyword>